<dbReference type="InterPro" id="IPR036312">
    <property type="entry name" value="Bifun_inhib/LTP/seed_sf"/>
</dbReference>
<keyword evidence="3" id="KW-0472">Membrane</keyword>
<name>A0A0K9PLU0_ZOSMR</name>
<keyword evidence="7" id="KW-0449">Lipoprotein</keyword>
<keyword evidence="3" id="KW-0336">GPI-anchor</keyword>
<evidence type="ECO:0000313" key="11">
    <source>
        <dbReference type="Proteomes" id="UP000036987"/>
    </source>
</evidence>
<keyword evidence="4 8" id="KW-0732">Signal</keyword>
<feature type="signal peptide" evidence="8">
    <location>
        <begin position="1"/>
        <end position="20"/>
    </location>
</feature>
<sequence>MNPVFFLLITALCVVEQATAQSDCSSVFLTLAPCLTYITATSATPTSVCCTELSVVLQSNPQCLCLLVGGAESLGVTINKTQAISLPAVCNLNAPPQSLCNV</sequence>
<dbReference type="InterPro" id="IPR043325">
    <property type="entry name" value="LTSS"/>
</dbReference>
<dbReference type="GO" id="GO:0006869">
    <property type="term" value="P:lipid transport"/>
    <property type="evidence" value="ECO:0007669"/>
    <property type="project" value="InterPro"/>
</dbReference>
<feature type="domain" description="Bifunctional inhibitor/plant lipid transfer protein/seed storage helical" evidence="9">
    <location>
        <begin position="24"/>
        <end position="100"/>
    </location>
</feature>
<evidence type="ECO:0000256" key="3">
    <source>
        <dbReference type="ARBA" id="ARBA00022622"/>
    </source>
</evidence>
<protein>
    <submittedName>
        <fullName evidence="10">Non-specific lipid-transfer protein</fullName>
    </submittedName>
</protein>
<evidence type="ECO:0000256" key="1">
    <source>
        <dbReference type="ARBA" id="ARBA00004609"/>
    </source>
</evidence>
<dbReference type="GO" id="GO:0008289">
    <property type="term" value="F:lipid binding"/>
    <property type="evidence" value="ECO:0007669"/>
    <property type="project" value="InterPro"/>
</dbReference>
<comment type="similarity">
    <text evidence="2">Belongs to the plant LTP family.</text>
</comment>
<dbReference type="InterPro" id="IPR000528">
    <property type="entry name" value="Plant_nsLTP"/>
</dbReference>
<evidence type="ECO:0000256" key="5">
    <source>
        <dbReference type="ARBA" id="ARBA00023157"/>
    </source>
</evidence>
<evidence type="ECO:0000256" key="2">
    <source>
        <dbReference type="ARBA" id="ARBA00009748"/>
    </source>
</evidence>
<dbReference type="PRINTS" id="PR00382">
    <property type="entry name" value="LIPIDTRNSFER"/>
</dbReference>
<dbReference type="AlphaFoldDB" id="A0A0K9PLU0"/>
<proteinExistence type="inferred from homology"/>
<accession>A0A0K9PLU0</accession>
<dbReference type="OrthoDB" id="911994at2759"/>
<dbReference type="Gene3D" id="1.10.110.10">
    <property type="entry name" value="Plant lipid-transfer and hydrophobic proteins"/>
    <property type="match status" value="1"/>
</dbReference>
<dbReference type="GO" id="GO:0098552">
    <property type="term" value="C:side of membrane"/>
    <property type="evidence" value="ECO:0007669"/>
    <property type="project" value="UniProtKB-KW"/>
</dbReference>
<gene>
    <name evidence="10" type="ORF">ZOSMA_21G00390</name>
</gene>
<comment type="caution">
    <text evidence="10">The sequence shown here is derived from an EMBL/GenBank/DDBJ whole genome shotgun (WGS) entry which is preliminary data.</text>
</comment>
<dbReference type="EMBL" id="LFYR01000785">
    <property type="protein sequence ID" value="KMZ69185.1"/>
    <property type="molecule type" value="Genomic_DNA"/>
</dbReference>
<keyword evidence="5" id="KW-1015">Disulfide bond</keyword>
<evidence type="ECO:0000256" key="8">
    <source>
        <dbReference type="SAM" id="SignalP"/>
    </source>
</evidence>
<comment type="subcellular location">
    <subcellularLocation>
        <location evidence="1">Cell membrane</location>
        <topology evidence="1">Lipid-anchor</topology>
        <topology evidence="1">GPI-anchor</topology>
    </subcellularLocation>
</comment>
<feature type="chain" id="PRO_5005527692" evidence="8">
    <location>
        <begin position="21"/>
        <end position="102"/>
    </location>
</feature>
<evidence type="ECO:0000259" key="9">
    <source>
        <dbReference type="SMART" id="SM00499"/>
    </source>
</evidence>
<evidence type="ECO:0000256" key="6">
    <source>
        <dbReference type="ARBA" id="ARBA00023180"/>
    </source>
</evidence>
<dbReference type="OMA" id="ACSIQTW"/>
<evidence type="ECO:0000313" key="10">
    <source>
        <dbReference type="EMBL" id="KMZ69185.1"/>
    </source>
</evidence>
<dbReference type="PANTHER" id="PTHR33044">
    <property type="entry name" value="BIFUNCTIONAL INHIBITOR/LIPID-TRANSFER PROTEIN/SEED STORAGE 2S ALBUMIN SUPERFAMILY PROTEIN-RELATED"/>
    <property type="match status" value="1"/>
</dbReference>
<organism evidence="10 11">
    <name type="scientific">Zostera marina</name>
    <name type="common">Eelgrass</name>
    <dbReference type="NCBI Taxonomy" id="29655"/>
    <lineage>
        <taxon>Eukaryota</taxon>
        <taxon>Viridiplantae</taxon>
        <taxon>Streptophyta</taxon>
        <taxon>Embryophyta</taxon>
        <taxon>Tracheophyta</taxon>
        <taxon>Spermatophyta</taxon>
        <taxon>Magnoliopsida</taxon>
        <taxon>Liliopsida</taxon>
        <taxon>Zosteraceae</taxon>
        <taxon>Zostera</taxon>
    </lineage>
</organism>
<dbReference type="Pfam" id="PF14368">
    <property type="entry name" value="LTP_2"/>
    <property type="match status" value="1"/>
</dbReference>
<dbReference type="SUPFAM" id="SSF47699">
    <property type="entry name" value="Bifunctional inhibitor/lipid-transfer protein/seed storage 2S albumin"/>
    <property type="match status" value="1"/>
</dbReference>
<dbReference type="InterPro" id="IPR016140">
    <property type="entry name" value="Bifunc_inhib/LTP/seed_store"/>
</dbReference>
<dbReference type="FunFam" id="1.10.110.10:FF:000001">
    <property type="entry name" value="Bifunctional inhibitor/lipid-transfer protein/seed storage 2S albumin superfamily protein"/>
    <property type="match status" value="1"/>
</dbReference>
<dbReference type="Proteomes" id="UP000036987">
    <property type="component" value="Unassembled WGS sequence"/>
</dbReference>
<dbReference type="GO" id="GO:0005886">
    <property type="term" value="C:plasma membrane"/>
    <property type="evidence" value="ECO:0007669"/>
    <property type="project" value="UniProtKB-SubCell"/>
</dbReference>
<evidence type="ECO:0000256" key="7">
    <source>
        <dbReference type="ARBA" id="ARBA00023288"/>
    </source>
</evidence>
<dbReference type="CDD" id="cd00010">
    <property type="entry name" value="AAI_LTSS"/>
    <property type="match status" value="1"/>
</dbReference>
<dbReference type="SMART" id="SM00499">
    <property type="entry name" value="AAI"/>
    <property type="match status" value="1"/>
</dbReference>
<evidence type="ECO:0000256" key="4">
    <source>
        <dbReference type="ARBA" id="ARBA00022729"/>
    </source>
</evidence>
<keyword evidence="11" id="KW-1185">Reference proteome</keyword>
<reference evidence="11" key="1">
    <citation type="journal article" date="2016" name="Nature">
        <title>The genome of the seagrass Zostera marina reveals angiosperm adaptation to the sea.</title>
        <authorList>
            <person name="Olsen J.L."/>
            <person name="Rouze P."/>
            <person name="Verhelst B."/>
            <person name="Lin Y.-C."/>
            <person name="Bayer T."/>
            <person name="Collen J."/>
            <person name="Dattolo E."/>
            <person name="De Paoli E."/>
            <person name="Dittami S."/>
            <person name="Maumus F."/>
            <person name="Michel G."/>
            <person name="Kersting A."/>
            <person name="Lauritano C."/>
            <person name="Lohaus R."/>
            <person name="Toepel M."/>
            <person name="Tonon T."/>
            <person name="Vanneste K."/>
            <person name="Amirebrahimi M."/>
            <person name="Brakel J."/>
            <person name="Bostroem C."/>
            <person name="Chovatia M."/>
            <person name="Grimwood J."/>
            <person name="Jenkins J.W."/>
            <person name="Jueterbock A."/>
            <person name="Mraz A."/>
            <person name="Stam W.T."/>
            <person name="Tice H."/>
            <person name="Bornberg-Bauer E."/>
            <person name="Green P.J."/>
            <person name="Pearson G.A."/>
            <person name="Procaccini G."/>
            <person name="Duarte C.M."/>
            <person name="Schmutz J."/>
            <person name="Reusch T.B.H."/>
            <person name="Van de Peer Y."/>
        </authorList>
    </citation>
    <scope>NUCLEOTIDE SEQUENCE [LARGE SCALE GENOMIC DNA]</scope>
    <source>
        <strain evidence="11">cv. Finnish</strain>
    </source>
</reference>
<keyword evidence="6" id="KW-0325">Glycoprotein</keyword>